<dbReference type="Gene3D" id="3.30.420.10">
    <property type="entry name" value="Ribonuclease H-like superfamily/Ribonuclease H"/>
    <property type="match status" value="1"/>
</dbReference>
<dbReference type="InterPro" id="IPR058913">
    <property type="entry name" value="Integrase_dom_put"/>
</dbReference>
<dbReference type="Gene3D" id="1.10.10.10">
    <property type="entry name" value="Winged helix-like DNA-binding domain superfamily/Winged helix DNA-binding domain"/>
    <property type="match status" value="1"/>
</dbReference>
<dbReference type="InterPro" id="IPR012337">
    <property type="entry name" value="RNaseH-like_sf"/>
</dbReference>
<dbReference type="PROSITE" id="PS50994">
    <property type="entry name" value="INTEGRASE"/>
    <property type="match status" value="1"/>
</dbReference>
<name>A0A231GVK4_9NOCA</name>
<dbReference type="GO" id="GO:0003676">
    <property type="term" value="F:nucleic acid binding"/>
    <property type="evidence" value="ECO:0007669"/>
    <property type="project" value="InterPro"/>
</dbReference>
<dbReference type="SUPFAM" id="SSF53098">
    <property type="entry name" value="Ribonuclease H-like"/>
    <property type="match status" value="1"/>
</dbReference>
<evidence type="ECO:0000313" key="2">
    <source>
        <dbReference type="EMBL" id="OXR40618.1"/>
    </source>
</evidence>
<dbReference type="PANTHER" id="PTHR35004:SF7">
    <property type="entry name" value="INTEGRASE PROTEIN"/>
    <property type="match status" value="1"/>
</dbReference>
<evidence type="ECO:0000259" key="1">
    <source>
        <dbReference type="PROSITE" id="PS50994"/>
    </source>
</evidence>
<protein>
    <recommendedName>
        <fullName evidence="1">Integrase catalytic domain-containing protein</fullName>
    </recommendedName>
</protein>
<dbReference type="Proteomes" id="UP000215506">
    <property type="component" value="Unassembled WGS sequence"/>
</dbReference>
<dbReference type="InterPro" id="IPR001584">
    <property type="entry name" value="Integrase_cat-core"/>
</dbReference>
<dbReference type="Pfam" id="PF13565">
    <property type="entry name" value="HTH_32"/>
    <property type="match status" value="1"/>
</dbReference>
<dbReference type="InterPro" id="IPR047656">
    <property type="entry name" value="IS481-like_transpos"/>
</dbReference>
<comment type="caution">
    <text evidence="2">The sequence shown here is derived from an EMBL/GenBank/DDBJ whole genome shotgun (WGS) entry which is preliminary data.</text>
</comment>
<dbReference type="PANTHER" id="PTHR35004">
    <property type="entry name" value="TRANSPOSASE RV3428C-RELATED"/>
    <property type="match status" value="1"/>
</dbReference>
<proteinExistence type="predicted"/>
<dbReference type="AlphaFoldDB" id="A0A231GVK4"/>
<sequence>MVDEVDGESRVPDQRQWRAEHRYRAVREVLDGAPVAEVARQYGTSRQALHTWLRRFEADGQAGLVERSRRPKTSPTRLPAELESMICEMRRVHPRWGAQRIAHELAVRGVAEAPSRSTVYRVLVRNSLVQHQEQNHRRSYRRWQREAPMQLWQLDIMGGLFIADGREAKLVTGIDDHSRFIVIAQVIVEQSGRAVCQAFTEAMNRYGVPAEVLTDNGKQFTGRFTKPFPVEVMFERICRENGILQRHTKPRSPTTTGKIERFHGSLRRELLDDCGPFESLAAAQRAIDAWTHVYNHSRPHQALKMATPFSVFRPVPGIEPPQEPAVTEPPRVPLPQPRFHDEDTSIETQPVELDMVISPAGRLCLPGAKSDMKFPAALGGHPVTVWAGMHSIHVTLAGEIIRTRQSRLTVEDLAVLRLRGRPAGPEPSGSAVPRGAVPTGTAVEIDRIVTRDGDVTVAGQRLKLGIYLSGQQVTLRLDRHLAHVIADGHLVKTLPSPISPEQASRLNGSRAVTGPLPPARQGAIKLIRTIPADGITQVAGQRLRVGRAHAGKTVVVLAEDTVFRVLHNDIEISTHVRKSDKRITYLRATRRPRGKDVPNPPT</sequence>
<dbReference type="Pfam" id="PF13683">
    <property type="entry name" value="rve_3"/>
    <property type="match status" value="1"/>
</dbReference>
<gene>
    <name evidence="2" type="ORF">B7C42_07303</name>
</gene>
<dbReference type="InterPro" id="IPR036397">
    <property type="entry name" value="RNaseH_sf"/>
</dbReference>
<dbReference type="InterPro" id="IPR009057">
    <property type="entry name" value="Homeodomain-like_sf"/>
</dbReference>
<reference evidence="2 3" key="1">
    <citation type="submission" date="2017-07" db="EMBL/GenBank/DDBJ databases">
        <title>First draft Genome Sequence of Nocardia cerradoensis isolated from human infection.</title>
        <authorList>
            <person name="Carrasco G."/>
        </authorList>
    </citation>
    <scope>NUCLEOTIDE SEQUENCE [LARGE SCALE GENOMIC DNA]</scope>
    <source>
        <strain evidence="2 3">CNM20130759</strain>
    </source>
</reference>
<dbReference type="NCBIfam" id="NF033577">
    <property type="entry name" value="transpos_IS481"/>
    <property type="match status" value="1"/>
</dbReference>
<feature type="domain" description="Integrase catalytic" evidence="1">
    <location>
        <begin position="144"/>
        <end position="316"/>
    </location>
</feature>
<dbReference type="GO" id="GO:0015074">
    <property type="term" value="P:DNA integration"/>
    <property type="evidence" value="ECO:0007669"/>
    <property type="project" value="InterPro"/>
</dbReference>
<dbReference type="EMBL" id="NGAF01000029">
    <property type="protein sequence ID" value="OXR40618.1"/>
    <property type="molecule type" value="Genomic_DNA"/>
</dbReference>
<dbReference type="InterPro" id="IPR036388">
    <property type="entry name" value="WH-like_DNA-bd_sf"/>
</dbReference>
<dbReference type="RefSeq" id="WP_064909791.1">
    <property type="nucleotide sequence ID" value="NZ_NGAF01000029.1"/>
</dbReference>
<organism evidence="2 3">
    <name type="scientific">Nocardia cerradoensis</name>
    <dbReference type="NCBI Taxonomy" id="85688"/>
    <lineage>
        <taxon>Bacteria</taxon>
        <taxon>Bacillati</taxon>
        <taxon>Actinomycetota</taxon>
        <taxon>Actinomycetes</taxon>
        <taxon>Mycobacteriales</taxon>
        <taxon>Nocardiaceae</taxon>
        <taxon>Nocardia</taxon>
    </lineage>
</organism>
<accession>A0A231GVK4</accession>
<dbReference type="Pfam" id="PF24764">
    <property type="entry name" value="rva_4"/>
    <property type="match status" value="1"/>
</dbReference>
<keyword evidence="3" id="KW-1185">Reference proteome</keyword>
<evidence type="ECO:0000313" key="3">
    <source>
        <dbReference type="Proteomes" id="UP000215506"/>
    </source>
</evidence>
<dbReference type="SUPFAM" id="SSF46689">
    <property type="entry name" value="Homeodomain-like"/>
    <property type="match status" value="1"/>
</dbReference>